<comment type="caution">
    <text evidence="1">The sequence shown here is derived from an EMBL/GenBank/DDBJ whole genome shotgun (WGS) entry which is preliminary data.</text>
</comment>
<organism evidence="1 2">
    <name type="scientific">Streptomyces avermitilis</name>
    <dbReference type="NCBI Taxonomy" id="33903"/>
    <lineage>
        <taxon>Bacteria</taxon>
        <taxon>Bacillati</taxon>
        <taxon>Actinomycetota</taxon>
        <taxon>Actinomycetes</taxon>
        <taxon>Kitasatosporales</taxon>
        <taxon>Streptomycetaceae</taxon>
        <taxon>Streptomyces</taxon>
    </lineage>
</organism>
<protein>
    <submittedName>
        <fullName evidence="1">Uncharacterized protein</fullName>
    </submittedName>
</protein>
<gene>
    <name evidence="1" type="ORF">SAV31267_053340</name>
</gene>
<dbReference type="EMBL" id="BJHY01000001">
    <property type="protein sequence ID" value="GDY75849.1"/>
    <property type="molecule type" value="Genomic_DNA"/>
</dbReference>
<dbReference type="Proteomes" id="UP000299211">
    <property type="component" value="Unassembled WGS sequence"/>
</dbReference>
<dbReference type="STRING" id="33903.AQJ43_34025"/>
<evidence type="ECO:0000313" key="1">
    <source>
        <dbReference type="EMBL" id="GDY75849.1"/>
    </source>
</evidence>
<sequence>MRLARATSPWKSTSSHTRLWQRRVLLELFAYVRAAHRHAAGCNLRQELDFVRSLAGDLALVHDAAVVRTLDTAVVQRLESLRGTVRDLVQDLGQARELAHELVRNLRSAPSPSNDRNLAQVLARTLDEIVEDTLARDVVLVRGRASVLPADRDLILVRNLVFDLVRVLDLVLDLALVSDLAEARDNLSDAANNFMGADVTDVDPAAMNLAWIRWNRETRWPTREWADRIRRASVESPPGSGIFTVLPEQEYGPAEVALVH</sequence>
<dbReference type="AlphaFoldDB" id="A0A4D4MWX9"/>
<name>A0A4D4MWX9_STRAX</name>
<accession>A0A4D4MWX9</accession>
<evidence type="ECO:0000313" key="2">
    <source>
        <dbReference type="Proteomes" id="UP000299211"/>
    </source>
</evidence>
<proteinExistence type="predicted"/>
<reference evidence="1 2" key="1">
    <citation type="submission" date="2019-04" db="EMBL/GenBank/DDBJ databases">
        <title>Draft genome sequences of Streptomyces avermitilis ATCC 31267.</title>
        <authorList>
            <person name="Komaki H."/>
            <person name="Tamura T."/>
            <person name="Hosoyama A."/>
        </authorList>
    </citation>
    <scope>NUCLEOTIDE SEQUENCE [LARGE SCALE GENOMIC DNA]</scope>
    <source>
        <strain evidence="1 2">ATCC 31267</strain>
    </source>
</reference>